<feature type="region of interest" description="Disordered" evidence="1">
    <location>
        <begin position="1"/>
        <end position="49"/>
    </location>
</feature>
<dbReference type="EMBL" id="CP144699">
    <property type="protein sequence ID" value="WVZ21302.1"/>
    <property type="molecule type" value="Genomic_DNA"/>
</dbReference>
<name>A0AAQ3S8D9_VIGMU</name>
<keyword evidence="3" id="KW-1185">Reference proteome</keyword>
<evidence type="ECO:0000256" key="1">
    <source>
        <dbReference type="SAM" id="MobiDB-lite"/>
    </source>
</evidence>
<gene>
    <name evidence="2" type="ORF">V8G54_008624</name>
</gene>
<dbReference type="Proteomes" id="UP001374535">
    <property type="component" value="Chromosome 2"/>
</dbReference>
<feature type="compositionally biased region" description="Polar residues" evidence="1">
    <location>
        <begin position="7"/>
        <end position="16"/>
    </location>
</feature>
<protein>
    <submittedName>
        <fullName evidence="2">Uncharacterized protein</fullName>
    </submittedName>
</protein>
<feature type="compositionally biased region" description="Basic and acidic residues" evidence="1">
    <location>
        <begin position="64"/>
        <end position="79"/>
    </location>
</feature>
<proteinExistence type="predicted"/>
<feature type="compositionally biased region" description="Low complexity" evidence="1">
    <location>
        <begin position="25"/>
        <end position="39"/>
    </location>
</feature>
<feature type="region of interest" description="Disordered" evidence="1">
    <location>
        <begin position="63"/>
        <end position="146"/>
    </location>
</feature>
<evidence type="ECO:0000313" key="2">
    <source>
        <dbReference type="EMBL" id="WVZ21302.1"/>
    </source>
</evidence>
<sequence length="146" mass="16489">SKHLATSLHSQQTIPASSRIHHPKSPFSFPFSSVHSPVHNTKNQSESPFATTQLIQHRNHKAIKNREQGKEKRESRWLQEQRTAVASRARQTGTCGGGLEQPKASGEEETTVHRRRSCLHDLTKKEGGRCDLAKGDEGRVERRRKP</sequence>
<feature type="non-terminal residue" evidence="2">
    <location>
        <position position="1"/>
    </location>
</feature>
<dbReference type="AlphaFoldDB" id="A0AAQ3S8D9"/>
<accession>A0AAQ3S8D9</accession>
<reference evidence="2 3" key="1">
    <citation type="journal article" date="2023" name="Life. Sci Alliance">
        <title>Evolutionary insights into 3D genome organization and epigenetic landscape of Vigna mungo.</title>
        <authorList>
            <person name="Junaid A."/>
            <person name="Singh B."/>
            <person name="Bhatia S."/>
        </authorList>
    </citation>
    <scope>NUCLEOTIDE SEQUENCE [LARGE SCALE GENOMIC DNA]</scope>
    <source>
        <strain evidence="2">Urdbean</strain>
    </source>
</reference>
<feature type="compositionally biased region" description="Polar residues" evidence="1">
    <location>
        <begin position="40"/>
        <end position="49"/>
    </location>
</feature>
<feature type="compositionally biased region" description="Basic and acidic residues" evidence="1">
    <location>
        <begin position="118"/>
        <end position="140"/>
    </location>
</feature>
<evidence type="ECO:0000313" key="3">
    <source>
        <dbReference type="Proteomes" id="UP001374535"/>
    </source>
</evidence>
<organism evidence="2 3">
    <name type="scientific">Vigna mungo</name>
    <name type="common">Black gram</name>
    <name type="synonym">Phaseolus mungo</name>
    <dbReference type="NCBI Taxonomy" id="3915"/>
    <lineage>
        <taxon>Eukaryota</taxon>
        <taxon>Viridiplantae</taxon>
        <taxon>Streptophyta</taxon>
        <taxon>Embryophyta</taxon>
        <taxon>Tracheophyta</taxon>
        <taxon>Spermatophyta</taxon>
        <taxon>Magnoliopsida</taxon>
        <taxon>eudicotyledons</taxon>
        <taxon>Gunneridae</taxon>
        <taxon>Pentapetalae</taxon>
        <taxon>rosids</taxon>
        <taxon>fabids</taxon>
        <taxon>Fabales</taxon>
        <taxon>Fabaceae</taxon>
        <taxon>Papilionoideae</taxon>
        <taxon>50 kb inversion clade</taxon>
        <taxon>NPAAA clade</taxon>
        <taxon>indigoferoid/millettioid clade</taxon>
        <taxon>Phaseoleae</taxon>
        <taxon>Vigna</taxon>
    </lineage>
</organism>
<feature type="compositionally biased region" description="Polar residues" evidence="1">
    <location>
        <begin position="80"/>
        <end position="93"/>
    </location>
</feature>